<keyword evidence="4" id="KW-1185">Reference proteome</keyword>
<dbReference type="EMBL" id="VRTY01000172">
    <property type="protein sequence ID" value="TXK21241.1"/>
    <property type="molecule type" value="Genomic_DNA"/>
</dbReference>
<reference evidence="3 4" key="1">
    <citation type="submission" date="2019-08" db="EMBL/GenBank/DDBJ databases">
        <authorList>
            <person name="Shi S."/>
        </authorList>
    </citation>
    <scope>NUCLEOTIDE SEQUENCE [LARGE SCALE GENOMIC DNA]</scope>
    <source>
        <strain evidence="3 4">GY10130</strain>
    </source>
</reference>
<name>A0A5C8IJD2_9BACT</name>
<organism evidence="3 4">
    <name type="scientific">Pontibacter qinzhouensis</name>
    <dbReference type="NCBI Taxonomy" id="2603253"/>
    <lineage>
        <taxon>Bacteria</taxon>
        <taxon>Pseudomonadati</taxon>
        <taxon>Bacteroidota</taxon>
        <taxon>Cytophagia</taxon>
        <taxon>Cytophagales</taxon>
        <taxon>Hymenobacteraceae</taxon>
        <taxon>Pontibacter</taxon>
    </lineage>
</organism>
<proteinExistence type="predicted"/>
<dbReference type="Proteomes" id="UP000321926">
    <property type="component" value="Unassembled WGS sequence"/>
</dbReference>
<evidence type="ECO:0000256" key="2">
    <source>
        <dbReference type="SAM" id="MobiDB-lite"/>
    </source>
</evidence>
<keyword evidence="1" id="KW-0175">Coiled coil</keyword>
<sequence>MNKSDNIDDYITLAEAAARSGKSEITIRRLSKKVSAKEHVKKEVNGLLISSSFVNGVYSFDNKSVIIDNTNDNSDNKHDNKHQVIQAEILLVRLEEKDKLIASQQQQIERLERQFTEYREEKQKELERLHDKWSQEQEIFKRDQHLNAGKLLAQQSQEQPQEVEAKKKRWWQW</sequence>
<feature type="coiled-coil region" evidence="1">
    <location>
        <begin position="94"/>
        <end position="128"/>
    </location>
</feature>
<evidence type="ECO:0000313" key="4">
    <source>
        <dbReference type="Proteomes" id="UP000321926"/>
    </source>
</evidence>
<accession>A0A5C8IJD2</accession>
<comment type="caution">
    <text evidence="3">The sequence shown here is derived from an EMBL/GenBank/DDBJ whole genome shotgun (WGS) entry which is preliminary data.</text>
</comment>
<gene>
    <name evidence="3" type="ORF">FVR03_23450</name>
</gene>
<feature type="region of interest" description="Disordered" evidence="2">
    <location>
        <begin position="152"/>
        <end position="173"/>
    </location>
</feature>
<dbReference type="RefSeq" id="WP_147924206.1">
    <property type="nucleotide sequence ID" value="NZ_VRTY01000172.1"/>
</dbReference>
<dbReference type="OrthoDB" id="978993at2"/>
<evidence type="ECO:0000313" key="3">
    <source>
        <dbReference type="EMBL" id="TXK21241.1"/>
    </source>
</evidence>
<evidence type="ECO:0000256" key="1">
    <source>
        <dbReference type="SAM" id="Coils"/>
    </source>
</evidence>
<dbReference type="AlphaFoldDB" id="A0A5C8IJD2"/>
<protein>
    <submittedName>
        <fullName evidence="3">Uncharacterized protein</fullName>
    </submittedName>
</protein>